<sequence>MIWLAYIETDGVRRAVLVSYKPESIVFMTVVWHTTVPITWHQLMAPPNACFSTVVALDRQEQESRGFCCLVVVPLARNPVVRYSTCHQMDRPGQPPLASSIHVWALRSLAPTSCSLPAFSVSIKSINITLAYIRHDMDKLLKSIKARSPPNS</sequence>
<proteinExistence type="predicted"/>
<dbReference type="OrthoDB" id="5919665at2759"/>
<reference evidence="1 2" key="1">
    <citation type="submission" date="2015-01" db="EMBL/GenBank/DDBJ databases">
        <title>Evolution of Trichinella species and genotypes.</title>
        <authorList>
            <person name="Korhonen P.K."/>
            <person name="Edoardo P."/>
            <person name="Giuseppe L.R."/>
            <person name="Gasser R.B."/>
        </authorList>
    </citation>
    <scope>NUCLEOTIDE SEQUENCE [LARGE SCALE GENOMIC DNA]</scope>
    <source>
        <strain evidence="1">ISS37</strain>
    </source>
</reference>
<dbReference type="EMBL" id="JYDL01000028">
    <property type="protein sequence ID" value="KRX22927.1"/>
    <property type="molecule type" value="Genomic_DNA"/>
</dbReference>
<evidence type="ECO:0000313" key="2">
    <source>
        <dbReference type="Proteomes" id="UP000054630"/>
    </source>
</evidence>
<protein>
    <submittedName>
        <fullName evidence="1">Uncharacterized protein</fullName>
    </submittedName>
</protein>
<gene>
    <name evidence="1" type="ORF">T07_15002</name>
</gene>
<name>A0A0V0S8E8_9BILA</name>
<comment type="caution">
    <text evidence="1">The sequence shown here is derived from an EMBL/GenBank/DDBJ whole genome shotgun (WGS) entry which is preliminary data.</text>
</comment>
<keyword evidence="2" id="KW-1185">Reference proteome</keyword>
<evidence type="ECO:0000313" key="1">
    <source>
        <dbReference type="EMBL" id="KRX22927.1"/>
    </source>
</evidence>
<dbReference type="AlphaFoldDB" id="A0A0V0S8E8"/>
<accession>A0A0V0S8E8</accession>
<organism evidence="1 2">
    <name type="scientific">Trichinella nelsoni</name>
    <dbReference type="NCBI Taxonomy" id="6336"/>
    <lineage>
        <taxon>Eukaryota</taxon>
        <taxon>Metazoa</taxon>
        <taxon>Ecdysozoa</taxon>
        <taxon>Nematoda</taxon>
        <taxon>Enoplea</taxon>
        <taxon>Dorylaimia</taxon>
        <taxon>Trichinellida</taxon>
        <taxon>Trichinellidae</taxon>
        <taxon>Trichinella</taxon>
    </lineage>
</organism>
<dbReference type="Proteomes" id="UP000054630">
    <property type="component" value="Unassembled WGS sequence"/>
</dbReference>